<evidence type="ECO:0000256" key="6">
    <source>
        <dbReference type="ARBA" id="ARBA00022723"/>
    </source>
</evidence>
<feature type="binding site" evidence="9">
    <location>
        <position position="30"/>
    </location>
    <ligand>
        <name>Ca(2+)</name>
        <dbReference type="ChEBI" id="CHEBI:29108"/>
        <label>2</label>
    </ligand>
</feature>
<evidence type="ECO:0000256" key="1">
    <source>
        <dbReference type="ARBA" id="ARBA00000189"/>
    </source>
</evidence>
<dbReference type="Gene3D" id="1.10.520.10">
    <property type="match status" value="1"/>
</dbReference>
<evidence type="ECO:0000256" key="5">
    <source>
        <dbReference type="ARBA" id="ARBA00022617"/>
    </source>
</evidence>
<feature type="domain" description="Plant heme peroxidase family profile" evidence="12">
    <location>
        <begin position="1"/>
        <end position="104"/>
    </location>
</feature>
<dbReference type="Gene3D" id="1.10.420.10">
    <property type="entry name" value="Peroxidase, domain 2"/>
    <property type="match status" value="1"/>
</dbReference>
<evidence type="ECO:0000256" key="8">
    <source>
        <dbReference type="ARBA" id="ARBA00023004"/>
    </source>
</evidence>
<evidence type="ECO:0000313" key="14">
    <source>
        <dbReference type="Proteomes" id="UP001457282"/>
    </source>
</evidence>
<feature type="region of interest" description="Disordered" evidence="11">
    <location>
        <begin position="1"/>
        <end position="23"/>
    </location>
</feature>
<dbReference type="Pfam" id="PF00141">
    <property type="entry name" value="peroxidase"/>
    <property type="match status" value="1"/>
</dbReference>
<name>A0AAW1XWH1_RUBAR</name>
<feature type="binding site" evidence="9">
    <location>
        <position position="25"/>
    </location>
    <ligand>
        <name>Ca(2+)</name>
        <dbReference type="ChEBI" id="CHEBI:29108"/>
        <label>2</label>
    </ligand>
</feature>
<evidence type="ECO:0000259" key="12">
    <source>
        <dbReference type="PROSITE" id="PS50873"/>
    </source>
</evidence>
<organism evidence="13 14">
    <name type="scientific">Rubus argutus</name>
    <name type="common">Southern blackberry</name>
    <dbReference type="NCBI Taxonomy" id="59490"/>
    <lineage>
        <taxon>Eukaryota</taxon>
        <taxon>Viridiplantae</taxon>
        <taxon>Streptophyta</taxon>
        <taxon>Embryophyta</taxon>
        <taxon>Tracheophyta</taxon>
        <taxon>Spermatophyta</taxon>
        <taxon>Magnoliopsida</taxon>
        <taxon>eudicotyledons</taxon>
        <taxon>Gunneridae</taxon>
        <taxon>Pentapetalae</taxon>
        <taxon>rosids</taxon>
        <taxon>fabids</taxon>
        <taxon>Rosales</taxon>
        <taxon>Rosaceae</taxon>
        <taxon>Rosoideae</taxon>
        <taxon>Rosoideae incertae sedis</taxon>
        <taxon>Rubus</taxon>
    </lineage>
</organism>
<feature type="binding site" evidence="9">
    <location>
        <position position="23"/>
    </location>
    <ligand>
        <name>Ca(2+)</name>
        <dbReference type="ChEBI" id="CHEBI:29108"/>
        <label>2</label>
    </ligand>
</feature>
<evidence type="ECO:0000256" key="3">
    <source>
        <dbReference type="ARBA" id="ARBA00012313"/>
    </source>
</evidence>
<accession>A0AAW1XWH1</accession>
<evidence type="ECO:0000256" key="2">
    <source>
        <dbReference type="ARBA" id="ARBA00001970"/>
    </source>
</evidence>
<proteinExistence type="inferred from homology"/>
<evidence type="ECO:0000256" key="10">
    <source>
        <dbReference type="RuleBase" id="RU004241"/>
    </source>
</evidence>
<dbReference type="EMBL" id="JBEDUW010000003">
    <property type="protein sequence ID" value="KAK9940942.1"/>
    <property type="molecule type" value="Genomic_DNA"/>
</dbReference>
<dbReference type="InterPro" id="IPR010255">
    <property type="entry name" value="Haem_peroxidase_sf"/>
</dbReference>
<dbReference type="GO" id="GO:0046872">
    <property type="term" value="F:metal ion binding"/>
    <property type="evidence" value="ECO:0007669"/>
    <property type="project" value="UniProtKB-KW"/>
</dbReference>
<dbReference type="InterPro" id="IPR002016">
    <property type="entry name" value="Haem_peroxidase"/>
</dbReference>
<keyword evidence="7" id="KW-0560">Oxidoreductase</keyword>
<dbReference type="SUPFAM" id="SSF48113">
    <property type="entry name" value="Heme-dependent peroxidases"/>
    <property type="match status" value="1"/>
</dbReference>
<dbReference type="Proteomes" id="UP001457282">
    <property type="component" value="Unassembled WGS sequence"/>
</dbReference>
<keyword evidence="6 9" id="KW-0479">Metal-binding</keyword>
<comment type="caution">
    <text evidence="13">The sequence shown here is derived from an EMBL/GenBank/DDBJ whole genome shotgun (WGS) entry which is preliminary data.</text>
</comment>
<keyword evidence="5" id="KW-0349">Heme</keyword>
<dbReference type="PROSITE" id="PS50873">
    <property type="entry name" value="PEROXIDASE_4"/>
    <property type="match status" value="1"/>
</dbReference>
<keyword evidence="9" id="KW-0106">Calcium</keyword>
<dbReference type="PANTHER" id="PTHR31388">
    <property type="entry name" value="PEROXIDASE 72-RELATED"/>
    <property type="match status" value="1"/>
</dbReference>
<keyword evidence="8" id="KW-0408">Iron</keyword>
<evidence type="ECO:0000256" key="11">
    <source>
        <dbReference type="SAM" id="MobiDB-lite"/>
    </source>
</evidence>
<sequence>MFAAFAKKNCPSSGGDENIEPLDATPRRFDTVYFTSLLKNKGLLHSDQELFKGQGTASDKLVQYYSSHSSVFGKDFSDSMIKMGNMMPLTGTAGEVRCNCRKINN</sequence>
<dbReference type="EC" id="1.11.1.7" evidence="3"/>
<evidence type="ECO:0000313" key="13">
    <source>
        <dbReference type="EMBL" id="KAK9940942.1"/>
    </source>
</evidence>
<dbReference type="AlphaFoldDB" id="A0AAW1XWH1"/>
<dbReference type="GO" id="GO:0140825">
    <property type="term" value="F:lactoperoxidase activity"/>
    <property type="evidence" value="ECO:0007669"/>
    <property type="project" value="UniProtKB-EC"/>
</dbReference>
<dbReference type="PANTHER" id="PTHR31388:SF123">
    <property type="entry name" value="PEROXIDASE RIP1"/>
    <property type="match status" value="1"/>
</dbReference>
<dbReference type="PRINTS" id="PR00461">
    <property type="entry name" value="PLPEROXIDASE"/>
</dbReference>
<comment type="catalytic activity">
    <reaction evidence="1">
        <text>2 a phenolic donor + H2O2 = 2 a phenolic radical donor + 2 H2O</text>
        <dbReference type="Rhea" id="RHEA:56136"/>
        <dbReference type="ChEBI" id="CHEBI:15377"/>
        <dbReference type="ChEBI" id="CHEBI:16240"/>
        <dbReference type="ChEBI" id="CHEBI:139520"/>
        <dbReference type="ChEBI" id="CHEBI:139521"/>
        <dbReference type="EC" id="1.11.1.7"/>
    </reaction>
</comment>
<protein>
    <recommendedName>
        <fullName evidence="3">peroxidase</fullName>
        <ecNumber evidence="3">1.11.1.7</ecNumber>
    </recommendedName>
</protein>
<reference evidence="13 14" key="1">
    <citation type="journal article" date="2023" name="G3 (Bethesda)">
        <title>A chromosome-length genome assembly and annotation of blackberry (Rubus argutus, cv. 'Hillquist').</title>
        <authorList>
            <person name="Bruna T."/>
            <person name="Aryal R."/>
            <person name="Dudchenko O."/>
            <person name="Sargent D.J."/>
            <person name="Mead D."/>
            <person name="Buti M."/>
            <person name="Cavallini A."/>
            <person name="Hytonen T."/>
            <person name="Andres J."/>
            <person name="Pham M."/>
            <person name="Weisz D."/>
            <person name="Mascagni F."/>
            <person name="Usai G."/>
            <person name="Natali L."/>
            <person name="Bassil N."/>
            <person name="Fernandez G.E."/>
            <person name="Lomsadze A."/>
            <person name="Armour M."/>
            <person name="Olukolu B."/>
            <person name="Poorten T."/>
            <person name="Britton C."/>
            <person name="Davik J."/>
            <person name="Ashrafi H."/>
            <person name="Aiden E.L."/>
            <person name="Borodovsky M."/>
            <person name="Worthington M."/>
        </authorList>
    </citation>
    <scope>NUCLEOTIDE SEQUENCE [LARGE SCALE GENOMIC DNA]</scope>
    <source>
        <strain evidence="13">PI 553951</strain>
    </source>
</reference>
<dbReference type="GO" id="GO:0020037">
    <property type="term" value="F:heme binding"/>
    <property type="evidence" value="ECO:0007669"/>
    <property type="project" value="InterPro"/>
</dbReference>
<comment type="cofactor">
    <cofactor evidence="9">
        <name>Ca(2+)</name>
        <dbReference type="ChEBI" id="CHEBI:29108"/>
    </cofactor>
    <text evidence="9">Binds 2 calcium ions per subunit.</text>
</comment>
<gene>
    <name evidence="13" type="ORF">M0R45_017575</name>
</gene>
<dbReference type="InterPro" id="IPR000823">
    <property type="entry name" value="Peroxidase_pln"/>
</dbReference>
<keyword evidence="4" id="KW-0575">Peroxidase</keyword>
<evidence type="ECO:0000256" key="4">
    <source>
        <dbReference type="ARBA" id="ARBA00022559"/>
    </source>
</evidence>
<evidence type="ECO:0000256" key="7">
    <source>
        <dbReference type="ARBA" id="ARBA00023002"/>
    </source>
</evidence>
<comment type="cofactor">
    <cofactor evidence="2">
        <name>heme b</name>
        <dbReference type="ChEBI" id="CHEBI:60344"/>
    </cofactor>
</comment>
<comment type="similarity">
    <text evidence="10">Belongs to the peroxidase family.</text>
</comment>
<evidence type="ECO:0000256" key="9">
    <source>
        <dbReference type="PIRSR" id="PIRSR600823-3"/>
    </source>
</evidence>
<keyword evidence="14" id="KW-1185">Reference proteome</keyword>
<dbReference type="GO" id="GO:0006979">
    <property type="term" value="P:response to oxidative stress"/>
    <property type="evidence" value="ECO:0007669"/>
    <property type="project" value="InterPro"/>
</dbReference>